<dbReference type="InterPro" id="IPR001077">
    <property type="entry name" value="COMT_C"/>
</dbReference>
<feature type="domain" description="O-methyltransferase C-terminal" evidence="5">
    <location>
        <begin position="161"/>
        <end position="371"/>
    </location>
</feature>
<evidence type="ECO:0000259" key="5">
    <source>
        <dbReference type="Pfam" id="PF00891"/>
    </source>
</evidence>
<keyword evidence="3" id="KW-0949">S-adenosyl-L-methionine</keyword>
<dbReference type="InterPro" id="IPR012967">
    <property type="entry name" value="COMT_dimerisation"/>
</dbReference>
<evidence type="ECO:0000256" key="4">
    <source>
        <dbReference type="PIRSR" id="PIRSR005739-1"/>
    </source>
</evidence>
<keyword evidence="8" id="KW-1185">Reference proteome</keyword>
<dbReference type="GO" id="GO:0032259">
    <property type="term" value="P:methylation"/>
    <property type="evidence" value="ECO:0007669"/>
    <property type="project" value="UniProtKB-KW"/>
</dbReference>
<dbReference type="SUPFAM" id="SSF46785">
    <property type="entry name" value="Winged helix' DNA-binding domain"/>
    <property type="match status" value="1"/>
</dbReference>
<dbReference type="InterPro" id="IPR029063">
    <property type="entry name" value="SAM-dependent_MTases_sf"/>
</dbReference>
<protein>
    <submittedName>
        <fullName evidence="7">Uncharacterized protein</fullName>
    </submittedName>
</protein>
<dbReference type="PIRSF" id="PIRSF005739">
    <property type="entry name" value="O-mtase"/>
    <property type="match status" value="1"/>
</dbReference>
<dbReference type="Proteomes" id="UP001415857">
    <property type="component" value="Unassembled WGS sequence"/>
</dbReference>
<feature type="domain" description="O-methyltransferase dimerisation" evidence="6">
    <location>
        <begin position="52"/>
        <end position="140"/>
    </location>
</feature>
<evidence type="ECO:0000313" key="7">
    <source>
        <dbReference type="EMBL" id="KAK9285579.1"/>
    </source>
</evidence>
<accession>A0AAP0WYR4</accession>
<evidence type="ECO:0000256" key="1">
    <source>
        <dbReference type="ARBA" id="ARBA00022603"/>
    </source>
</evidence>
<dbReference type="FunFam" id="3.40.50.150:FF:000057">
    <property type="entry name" value="O-methyltransferase ZRP4"/>
    <property type="match status" value="1"/>
</dbReference>
<evidence type="ECO:0000256" key="3">
    <source>
        <dbReference type="ARBA" id="ARBA00022691"/>
    </source>
</evidence>
<dbReference type="Gene3D" id="3.40.50.150">
    <property type="entry name" value="Vaccinia Virus protein VP39"/>
    <property type="match status" value="1"/>
</dbReference>
<keyword evidence="1" id="KW-0489">Methyltransferase</keyword>
<dbReference type="FunFam" id="1.10.10.10:FF:000213">
    <property type="entry name" value="Coniferyl alcohol 9-O-methyltransferase"/>
    <property type="match status" value="1"/>
</dbReference>
<dbReference type="AlphaFoldDB" id="A0AAP0WYR4"/>
<comment type="caution">
    <text evidence="7">The sequence shown here is derived from an EMBL/GenBank/DDBJ whole genome shotgun (WGS) entry which is preliminary data.</text>
</comment>
<dbReference type="PANTHER" id="PTHR11746">
    <property type="entry name" value="O-METHYLTRANSFERASE"/>
    <property type="match status" value="1"/>
</dbReference>
<proteinExistence type="predicted"/>
<dbReference type="SUPFAM" id="SSF53335">
    <property type="entry name" value="S-adenosyl-L-methionine-dependent methyltransferases"/>
    <property type="match status" value="1"/>
</dbReference>
<organism evidence="7 8">
    <name type="scientific">Liquidambar formosana</name>
    <name type="common">Formosan gum</name>
    <dbReference type="NCBI Taxonomy" id="63359"/>
    <lineage>
        <taxon>Eukaryota</taxon>
        <taxon>Viridiplantae</taxon>
        <taxon>Streptophyta</taxon>
        <taxon>Embryophyta</taxon>
        <taxon>Tracheophyta</taxon>
        <taxon>Spermatophyta</taxon>
        <taxon>Magnoliopsida</taxon>
        <taxon>eudicotyledons</taxon>
        <taxon>Gunneridae</taxon>
        <taxon>Pentapetalae</taxon>
        <taxon>Saxifragales</taxon>
        <taxon>Altingiaceae</taxon>
        <taxon>Liquidambar</taxon>
    </lineage>
</organism>
<dbReference type="GO" id="GO:0046983">
    <property type="term" value="F:protein dimerization activity"/>
    <property type="evidence" value="ECO:0007669"/>
    <property type="project" value="InterPro"/>
</dbReference>
<dbReference type="EMBL" id="JBBPBK010000005">
    <property type="protein sequence ID" value="KAK9285579.1"/>
    <property type="molecule type" value="Genomic_DNA"/>
</dbReference>
<dbReference type="InterPro" id="IPR036390">
    <property type="entry name" value="WH_DNA-bd_sf"/>
</dbReference>
<evidence type="ECO:0000313" key="8">
    <source>
        <dbReference type="Proteomes" id="UP001415857"/>
    </source>
</evidence>
<dbReference type="Pfam" id="PF00891">
    <property type="entry name" value="Methyltransf_2"/>
    <property type="match status" value="1"/>
</dbReference>
<feature type="active site" description="Proton acceptor" evidence="4">
    <location>
        <position position="292"/>
    </location>
</feature>
<dbReference type="Gene3D" id="1.10.10.10">
    <property type="entry name" value="Winged helix-like DNA-binding domain superfamily/Winged helix DNA-binding domain"/>
    <property type="match status" value="1"/>
</dbReference>
<dbReference type="GO" id="GO:0008757">
    <property type="term" value="F:S-adenosylmethionine-dependent methyltransferase activity"/>
    <property type="evidence" value="ECO:0007669"/>
    <property type="project" value="UniProtKB-ARBA"/>
</dbReference>
<gene>
    <name evidence="7" type="ORF">L1049_024774</name>
</gene>
<dbReference type="InterPro" id="IPR036388">
    <property type="entry name" value="WH-like_DNA-bd_sf"/>
</dbReference>
<dbReference type="GO" id="GO:0008171">
    <property type="term" value="F:O-methyltransferase activity"/>
    <property type="evidence" value="ECO:0007669"/>
    <property type="project" value="InterPro"/>
</dbReference>
<dbReference type="PROSITE" id="PS51683">
    <property type="entry name" value="SAM_OMT_II"/>
    <property type="match status" value="1"/>
</dbReference>
<name>A0AAP0WYR4_LIQFO</name>
<evidence type="ECO:0000256" key="2">
    <source>
        <dbReference type="ARBA" id="ARBA00022679"/>
    </source>
</evidence>
<dbReference type="InterPro" id="IPR016461">
    <property type="entry name" value="COMT-like"/>
</dbReference>
<sequence>MLLGNNSTSIYRDQCFQDIYQQRKKASFAQLKMDFTNGESPSELLQAQVHVWNHTFNFINSMSLKCAIQLGIPDIIHNHGQPMTLSNLVAALPVHPTKTHYIYRLMRMLVHTGFFAHKNSHNRDQEEYSLTLASRLLLKDEPLRASPLSLIVLDPILTTPWHFLSTWFENNDPTPFEIVHGKTFYGYLAHEPSLGNMFNEAMATDSQLVGRALIGEGKGVFEGLKSLVDVAGGTGTVAKAIADAFPHLKCTVFDLPHVVADLQGTQNLDFLGGDMFEAIPPANAILLKWILHNWNDEQSIKILKRCREAIPSREEGGKVIIIDMAINQNQKVDEKLIKTQLFFDMLMMVLLDGIERTEKEWEKLFLAAGFSHYKITPILGLRSLIEVFP</sequence>
<reference evidence="7 8" key="1">
    <citation type="journal article" date="2024" name="Plant J.">
        <title>Genome sequences and population genomics reveal climatic adaptation and genomic divergence between two closely related sweetgum species.</title>
        <authorList>
            <person name="Xu W.Q."/>
            <person name="Ren C.Q."/>
            <person name="Zhang X.Y."/>
            <person name="Comes H.P."/>
            <person name="Liu X.H."/>
            <person name="Li Y.G."/>
            <person name="Kettle C.J."/>
            <person name="Jalonen R."/>
            <person name="Gaisberger H."/>
            <person name="Ma Y.Z."/>
            <person name="Qiu Y.X."/>
        </authorList>
    </citation>
    <scope>NUCLEOTIDE SEQUENCE [LARGE SCALE GENOMIC DNA]</scope>
    <source>
        <strain evidence="7">Hangzhou</strain>
    </source>
</reference>
<evidence type="ECO:0000259" key="6">
    <source>
        <dbReference type="Pfam" id="PF08100"/>
    </source>
</evidence>
<keyword evidence="2" id="KW-0808">Transferase</keyword>
<dbReference type="Pfam" id="PF08100">
    <property type="entry name" value="Dimerisation"/>
    <property type="match status" value="1"/>
</dbReference>